<gene>
    <name evidence="1" type="ORF">Tci_056582</name>
</gene>
<organism evidence="1">
    <name type="scientific">Tanacetum cinerariifolium</name>
    <name type="common">Dalmatian daisy</name>
    <name type="synonym">Chrysanthemum cinerariifolium</name>
    <dbReference type="NCBI Taxonomy" id="118510"/>
    <lineage>
        <taxon>Eukaryota</taxon>
        <taxon>Viridiplantae</taxon>
        <taxon>Streptophyta</taxon>
        <taxon>Embryophyta</taxon>
        <taxon>Tracheophyta</taxon>
        <taxon>Spermatophyta</taxon>
        <taxon>Magnoliopsida</taxon>
        <taxon>eudicotyledons</taxon>
        <taxon>Gunneridae</taxon>
        <taxon>Pentapetalae</taxon>
        <taxon>asterids</taxon>
        <taxon>campanulids</taxon>
        <taxon>Asterales</taxon>
        <taxon>Asteraceae</taxon>
        <taxon>Asteroideae</taxon>
        <taxon>Anthemideae</taxon>
        <taxon>Anthemidinae</taxon>
        <taxon>Tanacetum</taxon>
    </lineage>
</organism>
<dbReference type="AlphaFoldDB" id="A0A6L2NJB7"/>
<proteinExistence type="predicted"/>
<keyword evidence="1" id="KW-0808">Transferase</keyword>
<dbReference type="EMBL" id="BKCJ010008930">
    <property type="protein sequence ID" value="GEU84604.1"/>
    <property type="molecule type" value="Genomic_DNA"/>
</dbReference>
<reference evidence="1" key="1">
    <citation type="journal article" date="2019" name="Sci. Rep.">
        <title>Draft genome of Tanacetum cinerariifolium, the natural source of mosquito coil.</title>
        <authorList>
            <person name="Yamashiro T."/>
            <person name="Shiraishi A."/>
            <person name="Satake H."/>
            <person name="Nakayama K."/>
        </authorList>
    </citation>
    <scope>NUCLEOTIDE SEQUENCE</scope>
</reference>
<evidence type="ECO:0000313" key="1">
    <source>
        <dbReference type="EMBL" id="GEU84604.1"/>
    </source>
</evidence>
<protein>
    <submittedName>
        <fullName evidence="1">RNA-directed DNA polymerase, eukaryota</fullName>
    </submittedName>
</protein>
<name>A0A6L2NJB7_TANCI</name>
<accession>A0A6L2NJB7</accession>
<dbReference type="GO" id="GO:0003964">
    <property type="term" value="F:RNA-directed DNA polymerase activity"/>
    <property type="evidence" value="ECO:0007669"/>
    <property type="project" value="UniProtKB-KW"/>
</dbReference>
<sequence>MGIGTRPEEVDATATTMGCSIFTTPFVHLGVKVGVVEKINHTFMVDTFHRPPRGGAEEEQLDFLLSHMDGLILTNISDRRAWSLKATCIDISAIVCPLCHAYVESGSHIFFFCPMASQLWRKRMHWWELEDIDLALMMRFSWLNSSRLSKRLKEILKGVGYVK</sequence>
<keyword evidence="1" id="KW-0695">RNA-directed DNA polymerase</keyword>
<keyword evidence="1" id="KW-0548">Nucleotidyltransferase</keyword>
<comment type="caution">
    <text evidence="1">The sequence shown here is derived from an EMBL/GenBank/DDBJ whole genome shotgun (WGS) entry which is preliminary data.</text>
</comment>